<organism evidence="1 2">
    <name type="scientific">Rhabditophanes sp. KR3021</name>
    <dbReference type="NCBI Taxonomy" id="114890"/>
    <lineage>
        <taxon>Eukaryota</taxon>
        <taxon>Metazoa</taxon>
        <taxon>Ecdysozoa</taxon>
        <taxon>Nematoda</taxon>
        <taxon>Chromadorea</taxon>
        <taxon>Rhabditida</taxon>
        <taxon>Tylenchina</taxon>
        <taxon>Panagrolaimomorpha</taxon>
        <taxon>Strongyloidoidea</taxon>
        <taxon>Alloionematidae</taxon>
        <taxon>Rhabditophanes</taxon>
    </lineage>
</organism>
<name>A0AC35TQT6_9BILA</name>
<sequence>MFKLFGVLVFVSVFRYGEPDRIRCVHDCVVQEPTVYDGTEYGRMCPTTRSNDFLFCSSNGVDGCYAEIRNETNLVTNTNYVSIIRSCATNGEADTFTGQNKCSNTEEVDERLNTKTKRFVCFCNSNGLCNVQGGI</sequence>
<evidence type="ECO:0000313" key="2">
    <source>
        <dbReference type="WBParaSite" id="RSKR_0000324950.1"/>
    </source>
</evidence>
<evidence type="ECO:0000313" key="1">
    <source>
        <dbReference type="Proteomes" id="UP000095286"/>
    </source>
</evidence>
<reference evidence="2" key="1">
    <citation type="submission" date="2016-11" db="UniProtKB">
        <authorList>
            <consortium name="WormBaseParasite"/>
        </authorList>
    </citation>
    <scope>IDENTIFICATION</scope>
    <source>
        <strain evidence="2">KR3021</strain>
    </source>
</reference>
<protein>
    <submittedName>
        <fullName evidence="2">Activin_recp domain-containing protein</fullName>
    </submittedName>
</protein>
<dbReference type="WBParaSite" id="RSKR_0000324950.1">
    <property type="protein sequence ID" value="RSKR_0000324950.1"/>
    <property type="gene ID" value="RSKR_0000324950"/>
</dbReference>
<proteinExistence type="predicted"/>
<accession>A0AC35TQT6</accession>
<dbReference type="Proteomes" id="UP000095286">
    <property type="component" value="Unplaced"/>
</dbReference>